<dbReference type="AlphaFoldDB" id="R7QN24"/>
<sequence>MYGPSLPAENKSSAHIIVSRNATHRAQLVEGSARAPPGIPPHHLCISALERFPRRHGRAPPHPRGQARRRAIPPTPREARATAPRSHGRLALQLRQDDRRR</sequence>
<dbReference type="KEGG" id="ccp:CHC_T00006869001"/>
<dbReference type="Proteomes" id="UP000012073">
    <property type="component" value="Unassembled WGS sequence"/>
</dbReference>
<name>R7QN24_CHOCR</name>
<feature type="compositionally biased region" description="Low complexity" evidence="1">
    <location>
        <begin position="81"/>
        <end position="94"/>
    </location>
</feature>
<evidence type="ECO:0000313" key="3">
    <source>
        <dbReference type="Proteomes" id="UP000012073"/>
    </source>
</evidence>
<evidence type="ECO:0000313" key="2">
    <source>
        <dbReference type="EMBL" id="CDF39907.1"/>
    </source>
</evidence>
<dbReference type="RefSeq" id="XP_005710201.1">
    <property type="nucleotide sequence ID" value="XM_005710144.1"/>
</dbReference>
<organism evidence="2 3">
    <name type="scientific">Chondrus crispus</name>
    <name type="common">Carrageen Irish moss</name>
    <name type="synonym">Polymorpha crispa</name>
    <dbReference type="NCBI Taxonomy" id="2769"/>
    <lineage>
        <taxon>Eukaryota</taxon>
        <taxon>Rhodophyta</taxon>
        <taxon>Florideophyceae</taxon>
        <taxon>Rhodymeniophycidae</taxon>
        <taxon>Gigartinales</taxon>
        <taxon>Gigartinaceae</taxon>
        <taxon>Chondrus</taxon>
    </lineage>
</organism>
<gene>
    <name evidence="2" type="ORF">CHC_T00006869001</name>
</gene>
<reference evidence="3" key="1">
    <citation type="journal article" date="2013" name="Proc. Natl. Acad. Sci. U.S.A.">
        <title>Genome structure and metabolic features in the red seaweed Chondrus crispus shed light on evolution of the Archaeplastida.</title>
        <authorList>
            <person name="Collen J."/>
            <person name="Porcel B."/>
            <person name="Carre W."/>
            <person name="Ball S.G."/>
            <person name="Chaparro C."/>
            <person name="Tonon T."/>
            <person name="Barbeyron T."/>
            <person name="Michel G."/>
            <person name="Noel B."/>
            <person name="Valentin K."/>
            <person name="Elias M."/>
            <person name="Artiguenave F."/>
            <person name="Arun A."/>
            <person name="Aury J.M."/>
            <person name="Barbosa-Neto J.F."/>
            <person name="Bothwell J.H."/>
            <person name="Bouget F.Y."/>
            <person name="Brillet L."/>
            <person name="Cabello-Hurtado F."/>
            <person name="Capella-Gutierrez S."/>
            <person name="Charrier B."/>
            <person name="Cladiere L."/>
            <person name="Cock J.M."/>
            <person name="Coelho S.M."/>
            <person name="Colleoni C."/>
            <person name="Czjzek M."/>
            <person name="Da Silva C."/>
            <person name="Delage L."/>
            <person name="Denoeud F."/>
            <person name="Deschamps P."/>
            <person name="Dittami S.M."/>
            <person name="Gabaldon T."/>
            <person name="Gachon C.M."/>
            <person name="Groisillier A."/>
            <person name="Herve C."/>
            <person name="Jabbari K."/>
            <person name="Katinka M."/>
            <person name="Kloareg B."/>
            <person name="Kowalczyk N."/>
            <person name="Labadie K."/>
            <person name="Leblanc C."/>
            <person name="Lopez P.J."/>
            <person name="McLachlan D.H."/>
            <person name="Meslet-Cladiere L."/>
            <person name="Moustafa A."/>
            <person name="Nehr Z."/>
            <person name="Nyvall Collen P."/>
            <person name="Panaud O."/>
            <person name="Partensky F."/>
            <person name="Poulain J."/>
            <person name="Rensing S.A."/>
            <person name="Rousvoal S."/>
            <person name="Samson G."/>
            <person name="Symeonidi A."/>
            <person name="Weissenbach J."/>
            <person name="Zambounis A."/>
            <person name="Wincker P."/>
            <person name="Boyen C."/>
        </authorList>
    </citation>
    <scope>NUCLEOTIDE SEQUENCE [LARGE SCALE GENOMIC DNA]</scope>
    <source>
        <strain evidence="3">cv. Stackhouse</strain>
    </source>
</reference>
<dbReference type="GeneID" id="17317919"/>
<protein>
    <submittedName>
        <fullName evidence="2">Uncharacterized protein</fullName>
    </submittedName>
</protein>
<feature type="compositionally biased region" description="Basic residues" evidence="1">
    <location>
        <begin position="53"/>
        <end position="71"/>
    </location>
</feature>
<proteinExistence type="predicted"/>
<evidence type="ECO:0000256" key="1">
    <source>
        <dbReference type="SAM" id="MobiDB-lite"/>
    </source>
</evidence>
<dbReference type="Gramene" id="CDF39907">
    <property type="protein sequence ID" value="CDF39907"/>
    <property type="gene ID" value="CHC_T00006869001"/>
</dbReference>
<accession>R7QN24</accession>
<keyword evidence="3" id="KW-1185">Reference proteome</keyword>
<feature type="region of interest" description="Disordered" evidence="1">
    <location>
        <begin position="53"/>
        <end position="101"/>
    </location>
</feature>
<dbReference type="EMBL" id="HG002094">
    <property type="protein sequence ID" value="CDF39907.1"/>
    <property type="molecule type" value="Genomic_DNA"/>
</dbReference>